<protein>
    <submittedName>
        <fullName evidence="2">SCP-2 sterol transfer family protein</fullName>
    </submittedName>
</protein>
<gene>
    <name evidence="2" type="ORF">A9309_08460</name>
</gene>
<evidence type="ECO:0000259" key="1">
    <source>
        <dbReference type="Pfam" id="PF02036"/>
    </source>
</evidence>
<sequence>MAKFLSQAWFDEVQTLNTKAGELNLPPSLADLVVNVSITGDDPKELHLNAGKLGQHHVNNAISTINIDSDTLAQIISGKDVNVALEAFMMGKIRIDGDMSAVMALQSAKPSPEQKALYKEILGVTEF</sequence>
<name>A0A1B8PYH2_MORLA</name>
<dbReference type="Gene3D" id="3.30.1050.10">
    <property type="entry name" value="SCP2 sterol-binding domain"/>
    <property type="match status" value="1"/>
</dbReference>
<dbReference type="SUPFAM" id="SSF55718">
    <property type="entry name" value="SCP-like"/>
    <property type="match status" value="1"/>
</dbReference>
<dbReference type="InterPro" id="IPR003033">
    <property type="entry name" value="SCP2_sterol-bd_dom"/>
</dbReference>
<feature type="domain" description="SCP2" evidence="1">
    <location>
        <begin position="47"/>
        <end position="107"/>
    </location>
</feature>
<dbReference type="EMBL" id="LZMS01000074">
    <property type="protein sequence ID" value="OBX61196.1"/>
    <property type="molecule type" value="Genomic_DNA"/>
</dbReference>
<evidence type="ECO:0000313" key="3">
    <source>
        <dbReference type="Proteomes" id="UP000092607"/>
    </source>
</evidence>
<proteinExistence type="predicted"/>
<evidence type="ECO:0000313" key="2">
    <source>
        <dbReference type="EMBL" id="OBX61196.1"/>
    </source>
</evidence>
<organism evidence="2 3">
    <name type="scientific">Moraxella lacunata</name>
    <dbReference type="NCBI Taxonomy" id="477"/>
    <lineage>
        <taxon>Bacteria</taxon>
        <taxon>Pseudomonadati</taxon>
        <taxon>Pseudomonadota</taxon>
        <taxon>Gammaproteobacteria</taxon>
        <taxon>Moraxellales</taxon>
        <taxon>Moraxellaceae</taxon>
        <taxon>Moraxella</taxon>
    </lineage>
</organism>
<accession>A0A1B8PYH2</accession>
<dbReference type="OrthoDB" id="9809312at2"/>
<reference evidence="2 3" key="1">
    <citation type="submission" date="2016-06" db="EMBL/GenBank/DDBJ databases">
        <title>Draft genome of Moraxella lacunata CCUG 57757A.</title>
        <authorList>
            <person name="Salva-Serra F."/>
            <person name="Engstrom-Jakobsson H."/>
            <person name="Thorell K."/>
            <person name="Gonzales-Siles L."/>
            <person name="Karlsson R."/>
            <person name="Boulund F."/>
            <person name="Engstrand L."/>
            <person name="Kristiansson E."/>
            <person name="Moore E."/>
        </authorList>
    </citation>
    <scope>NUCLEOTIDE SEQUENCE [LARGE SCALE GENOMIC DNA]</scope>
    <source>
        <strain evidence="2 3">CCUG 57757A</strain>
    </source>
</reference>
<dbReference type="RefSeq" id="WP_065256476.1">
    <property type="nucleotide sequence ID" value="NZ_LZDR01000082.1"/>
</dbReference>
<comment type="caution">
    <text evidence="2">The sequence shown here is derived from an EMBL/GenBank/DDBJ whole genome shotgun (WGS) entry which is preliminary data.</text>
</comment>
<dbReference type="Proteomes" id="UP000092607">
    <property type="component" value="Unassembled WGS sequence"/>
</dbReference>
<dbReference type="InterPro" id="IPR036527">
    <property type="entry name" value="SCP2_sterol-bd_dom_sf"/>
</dbReference>
<dbReference type="AlphaFoldDB" id="A0A1B8PYH2"/>
<dbReference type="Pfam" id="PF02036">
    <property type="entry name" value="SCP2"/>
    <property type="match status" value="1"/>
</dbReference>